<proteinExistence type="predicted"/>
<evidence type="ECO:0000313" key="3">
    <source>
        <dbReference type="Proteomes" id="UP000239757"/>
    </source>
</evidence>
<gene>
    <name evidence="2" type="ORF">GOBAR_AA05071</name>
</gene>
<evidence type="ECO:0000313" key="2">
    <source>
        <dbReference type="EMBL" id="PPS15505.1"/>
    </source>
</evidence>
<name>A0A2P5YIT3_GOSBA</name>
<dbReference type="AlphaFoldDB" id="A0A2P5YIT3"/>
<evidence type="ECO:0000256" key="1">
    <source>
        <dbReference type="SAM" id="MobiDB-lite"/>
    </source>
</evidence>
<sequence>MSGNLEKNNVQGSSRGKKRNLDSQHDGCMVPRYSKMEFPTYDGVKDPLGFGPTMSNNPLEKLTNLRQIGTVEEDQCQFQSLLDRTVDLKPRQQVNLFNAGLVEEFRIDIEMQQPKNIGVAMNMARTLERKQNVSFKLSSRAILKWPTS</sequence>
<accession>A0A2P5YIT3</accession>
<dbReference type="EMBL" id="KZ663147">
    <property type="protein sequence ID" value="PPS15505.1"/>
    <property type="molecule type" value="Genomic_DNA"/>
</dbReference>
<dbReference type="Proteomes" id="UP000239757">
    <property type="component" value="Unassembled WGS sequence"/>
</dbReference>
<feature type="region of interest" description="Disordered" evidence="1">
    <location>
        <begin position="1"/>
        <end position="28"/>
    </location>
</feature>
<feature type="compositionally biased region" description="Polar residues" evidence="1">
    <location>
        <begin position="1"/>
        <end position="14"/>
    </location>
</feature>
<dbReference type="OrthoDB" id="1305335at2759"/>
<protein>
    <submittedName>
        <fullName evidence="2">Uncharacterized protein</fullName>
    </submittedName>
</protein>
<organism evidence="2 3">
    <name type="scientific">Gossypium barbadense</name>
    <name type="common">Sea Island cotton</name>
    <name type="synonym">Hibiscus barbadensis</name>
    <dbReference type="NCBI Taxonomy" id="3634"/>
    <lineage>
        <taxon>Eukaryota</taxon>
        <taxon>Viridiplantae</taxon>
        <taxon>Streptophyta</taxon>
        <taxon>Embryophyta</taxon>
        <taxon>Tracheophyta</taxon>
        <taxon>Spermatophyta</taxon>
        <taxon>Magnoliopsida</taxon>
        <taxon>eudicotyledons</taxon>
        <taxon>Gunneridae</taxon>
        <taxon>Pentapetalae</taxon>
        <taxon>rosids</taxon>
        <taxon>malvids</taxon>
        <taxon>Malvales</taxon>
        <taxon>Malvaceae</taxon>
        <taxon>Malvoideae</taxon>
        <taxon>Gossypium</taxon>
    </lineage>
</organism>
<reference evidence="2 3" key="1">
    <citation type="submission" date="2015-01" db="EMBL/GenBank/DDBJ databases">
        <title>Genome of allotetraploid Gossypium barbadense reveals genomic plasticity and fiber elongation in cotton evolution.</title>
        <authorList>
            <person name="Chen X."/>
            <person name="Liu X."/>
            <person name="Zhao B."/>
            <person name="Zheng H."/>
            <person name="Hu Y."/>
            <person name="Lu G."/>
            <person name="Yang C."/>
            <person name="Chen J."/>
            <person name="Shan C."/>
            <person name="Zhang L."/>
            <person name="Zhou Y."/>
            <person name="Wang L."/>
            <person name="Guo W."/>
            <person name="Bai Y."/>
            <person name="Ruan J."/>
            <person name="Shangguan X."/>
            <person name="Mao Y."/>
            <person name="Jiang J."/>
            <person name="Zhu Y."/>
            <person name="Lei J."/>
            <person name="Kang H."/>
            <person name="Chen S."/>
            <person name="He X."/>
            <person name="Wang R."/>
            <person name="Wang Y."/>
            <person name="Chen J."/>
            <person name="Wang L."/>
            <person name="Yu S."/>
            <person name="Wang B."/>
            <person name="Wei J."/>
            <person name="Song S."/>
            <person name="Lu X."/>
            <person name="Gao Z."/>
            <person name="Gu W."/>
            <person name="Deng X."/>
            <person name="Ma D."/>
            <person name="Wang S."/>
            <person name="Liang W."/>
            <person name="Fang L."/>
            <person name="Cai C."/>
            <person name="Zhu X."/>
            <person name="Zhou B."/>
            <person name="Zhang Y."/>
            <person name="Chen Z."/>
            <person name="Xu S."/>
            <person name="Zhu R."/>
            <person name="Wang S."/>
            <person name="Zhang T."/>
            <person name="Zhao G."/>
        </authorList>
    </citation>
    <scope>NUCLEOTIDE SEQUENCE [LARGE SCALE GENOMIC DNA]</scope>
    <source>
        <strain evidence="3">cv. Xinhai21</strain>
        <tissue evidence="2">Leaf</tissue>
    </source>
</reference>